<keyword evidence="1" id="KW-0732">Signal</keyword>
<sequence>MKALIRSSAAVSAFILALSSSGVLIAQAATTGTTTTPTPMTSTATSDLTAGPLTLTAVPSFDFGTATLTGTTGDKVPGSSVTGALKVTNPGQIGGWQVTVAGTPFTDTSGTALTGTILSLDGLATNPITADDSTNTSTLPTFVTPETISTSATVVESAAPSTSTSHIGIGSYTTSYDAAASSLAVPSSTVAGTYTSTLTWTMSNAPA</sequence>
<name>A0A5P0ZGD6_9LACO</name>
<dbReference type="EMBL" id="VDFM01000003">
    <property type="protein sequence ID" value="MQS52078.1"/>
    <property type="molecule type" value="Genomic_DNA"/>
</dbReference>
<feature type="chain" id="PRO_5044622332" description="WxL domain-containing protein" evidence="1">
    <location>
        <begin position="29"/>
        <end position="207"/>
    </location>
</feature>
<dbReference type="InterPro" id="IPR027994">
    <property type="entry name" value="WxL_dom"/>
</dbReference>
<evidence type="ECO:0000313" key="4">
    <source>
        <dbReference type="EMBL" id="MQS52078.1"/>
    </source>
</evidence>
<dbReference type="RefSeq" id="WP_153382388.1">
    <property type="nucleotide sequence ID" value="NZ_VDFL01000008.1"/>
</dbReference>
<evidence type="ECO:0000259" key="2">
    <source>
        <dbReference type="Pfam" id="PF13731"/>
    </source>
</evidence>
<accession>A0A5P0ZGD6</accession>
<reference evidence="3" key="2">
    <citation type="submission" date="2019-05" db="EMBL/GenBank/DDBJ databases">
        <authorList>
            <person name="Schuster J.A."/>
            <person name="Ehrmann M.A."/>
        </authorList>
    </citation>
    <scope>NUCLEOTIDE SEQUENCE</scope>
    <source>
        <strain evidence="3">TMW 1.2098</strain>
    </source>
</reference>
<comment type="caution">
    <text evidence="4">The sequence shown here is derived from an EMBL/GenBank/DDBJ whole genome shotgun (WGS) entry which is preliminary data.</text>
</comment>
<evidence type="ECO:0000256" key="1">
    <source>
        <dbReference type="SAM" id="SignalP"/>
    </source>
</evidence>
<organism evidence="4 5">
    <name type="scientific">Companilactobacillus mishanensis</name>
    <dbReference type="NCBI Taxonomy" id="2486008"/>
    <lineage>
        <taxon>Bacteria</taxon>
        <taxon>Bacillati</taxon>
        <taxon>Bacillota</taxon>
        <taxon>Bacilli</taxon>
        <taxon>Lactobacillales</taxon>
        <taxon>Lactobacillaceae</taxon>
        <taxon>Companilactobacillus</taxon>
    </lineage>
</organism>
<evidence type="ECO:0000313" key="5">
    <source>
        <dbReference type="Proteomes" id="UP000380386"/>
    </source>
</evidence>
<dbReference type="OrthoDB" id="2282798at2"/>
<evidence type="ECO:0000313" key="6">
    <source>
        <dbReference type="Proteomes" id="UP000436655"/>
    </source>
</evidence>
<dbReference type="EMBL" id="VDFN01000001">
    <property type="protein sequence ID" value="MQS43869.1"/>
    <property type="molecule type" value="Genomic_DNA"/>
</dbReference>
<dbReference type="Proteomes" id="UP000380386">
    <property type="component" value="Unassembled WGS sequence"/>
</dbReference>
<feature type="domain" description="WxL" evidence="2">
    <location>
        <begin position="39"/>
        <end position="206"/>
    </location>
</feature>
<evidence type="ECO:0000313" key="3">
    <source>
        <dbReference type="EMBL" id="MQS43869.1"/>
    </source>
</evidence>
<dbReference type="Pfam" id="PF13731">
    <property type="entry name" value="WxL"/>
    <property type="match status" value="1"/>
</dbReference>
<gene>
    <name evidence="4" type="ORF">FHL02_03485</name>
    <name evidence="3" type="ORF">FHL03_00050</name>
</gene>
<keyword evidence="6" id="KW-1185">Reference proteome</keyword>
<feature type="signal peptide" evidence="1">
    <location>
        <begin position="1"/>
        <end position="28"/>
    </location>
</feature>
<protein>
    <recommendedName>
        <fullName evidence="2">WxL domain-containing protein</fullName>
    </recommendedName>
</protein>
<reference evidence="5 6" key="1">
    <citation type="journal article" date="2019" name="Syst. Appl. Microbiol.">
        <title>Polyphasic characterization of two novel Lactobacillus spp. isolated from blown salami packages: Description of Lactobacillus halodurans sp. nov. and Lactobacillus salsicarnum sp. nov.</title>
        <authorList>
            <person name="Schuster J.A."/>
            <person name="Klingl A."/>
            <person name="Vogel R.F."/>
            <person name="Ehrmann M.A."/>
        </authorList>
    </citation>
    <scope>NUCLEOTIDE SEQUENCE [LARGE SCALE GENOMIC DNA]</scope>
    <source>
        <strain evidence="3 6">TMW 1.2098</strain>
        <strain evidence="4 5">TMW 1.2118</strain>
    </source>
</reference>
<proteinExistence type="predicted"/>
<dbReference type="Proteomes" id="UP000436655">
    <property type="component" value="Unassembled WGS sequence"/>
</dbReference>
<dbReference type="AlphaFoldDB" id="A0A5P0ZGD6"/>